<dbReference type="Gene3D" id="3.40.50.2000">
    <property type="entry name" value="Glycogen Phosphorylase B"/>
    <property type="match status" value="2"/>
</dbReference>
<dbReference type="EC" id="2.4.1.301" evidence="2"/>
<protein>
    <submittedName>
        <fullName evidence="2">Alpha-D-kanosaminyltransferase</fullName>
        <ecNumber evidence="2">2.4.1.301</ecNumber>
    </submittedName>
</protein>
<organism evidence="2 3">
    <name type="scientific">Thomasclavelia cocleata</name>
    <dbReference type="NCBI Taxonomy" id="69824"/>
    <lineage>
        <taxon>Bacteria</taxon>
        <taxon>Bacillati</taxon>
        <taxon>Bacillota</taxon>
        <taxon>Erysipelotrichia</taxon>
        <taxon>Erysipelotrichales</taxon>
        <taxon>Coprobacillaceae</taxon>
        <taxon>Thomasclavelia</taxon>
    </lineage>
</organism>
<dbReference type="CDD" id="cd03801">
    <property type="entry name" value="GT4_PimA-like"/>
    <property type="match status" value="1"/>
</dbReference>
<gene>
    <name evidence="2" type="primary">kanE</name>
    <name evidence="2" type="ORF">IMSAGC017_00446</name>
</gene>
<feature type="domain" description="Glycosyl transferase family 1" evidence="1">
    <location>
        <begin position="184"/>
        <end position="336"/>
    </location>
</feature>
<comment type="caution">
    <text evidence="2">The sequence shown here is derived from an EMBL/GenBank/DDBJ whole genome shotgun (WGS) entry which is preliminary data.</text>
</comment>
<name>A0A829ZBR0_9FIRM</name>
<sequence length="368" mass="43379">MMKIMYITNIPSPYRVEFFNELNKYCDLTVLFERKKACNREDKWYSNSFNFKAIFLNSKNIGNEAGLSFEIIKYLKEDFNHIILGGYSTPTAMIASIYMRLHKIPYILNADGGFINENEKKLNYLIKKYFISSASYWLSSGKETNKYLKYYGAKKEKIFNFPFTSVKEKDILREFISDEEKKKLRIKYSIPYKKVIISIGQFISRKGFDWMIETYKDLDKDIGIYIIGGKPTEYYIELKNQYQMDNLYFIDFQSKENILNWYRLADLFVFPTREDIWGLVINEAMSQGVPIITTDKCLAGLELIQDEENGYIVQCENKRELLEKTKQYFNLGQSDKKNIQCAVLKAIEKYSIENMAKEHINILGGIYE</sequence>
<dbReference type="AlphaFoldDB" id="A0A829ZBR0"/>
<dbReference type="EMBL" id="BLMI01000046">
    <property type="protein sequence ID" value="GFI40414.1"/>
    <property type="molecule type" value="Genomic_DNA"/>
</dbReference>
<keyword evidence="2" id="KW-0808">Transferase</keyword>
<dbReference type="PANTHER" id="PTHR12526:SF625">
    <property type="entry name" value="PHOSPHATIDYLINOSITOL GLYCAN-CLASS A"/>
    <property type="match status" value="1"/>
</dbReference>
<dbReference type="Proteomes" id="UP000490821">
    <property type="component" value="Unassembled WGS sequence"/>
</dbReference>
<accession>A0A829ZBR0</accession>
<evidence type="ECO:0000313" key="2">
    <source>
        <dbReference type="EMBL" id="GFI40414.1"/>
    </source>
</evidence>
<dbReference type="PANTHER" id="PTHR12526">
    <property type="entry name" value="GLYCOSYLTRANSFERASE"/>
    <property type="match status" value="1"/>
</dbReference>
<evidence type="ECO:0000313" key="3">
    <source>
        <dbReference type="Proteomes" id="UP000490821"/>
    </source>
</evidence>
<keyword evidence="2" id="KW-0328">Glycosyltransferase</keyword>
<dbReference type="Pfam" id="PF00534">
    <property type="entry name" value="Glycos_transf_1"/>
    <property type="match status" value="1"/>
</dbReference>
<dbReference type="InterPro" id="IPR001296">
    <property type="entry name" value="Glyco_trans_1"/>
</dbReference>
<proteinExistence type="predicted"/>
<reference evidence="2 3" key="1">
    <citation type="journal article" date="2020" name="Microbiome">
        <title>Single-cell genomics of uncultured bacteria reveals dietary fiber responders in the mouse gut microbiota.</title>
        <authorList>
            <person name="Chijiiwa R."/>
            <person name="Hosokawa M."/>
            <person name="Kogawa M."/>
            <person name="Nishikawa Y."/>
            <person name="Ide K."/>
            <person name="Sakanashi C."/>
            <person name="Takahashi K."/>
            <person name="Takeyama H."/>
        </authorList>
    </citation>
    <scope>NUCLEOTIDE SEQUENCE [LARGE SCALE GENOMIC DNA]</scope>
    <source>
        <strain evidence="2">IMSAGC_017</strain>
    </source>
</reference>
<evidence type="ECO:0000259" key="1">
    <source>
        <dbReference type="Pfam" id="PF00534"/>
    </source>
</evidence>
<dbReference type="SUPFAM" id="SSF53756">
    <property type="entry name" value="UDP-Glycosyltransferase/glycogen phosphorylase"/>
    <property type="match status" value="1"/>
</dbReference>
<dbReference type="GO" id="GO:0016757">
    <property type="term" value="F:glycosyltransferase activity"/>
    <property type="evidence" value="ECO:0007669"/>
    <property type="project" value="UniProtKB-KW"/>
</dbReference>